<gene>
    <name evidence="3" type="ORF">LY90DRAFT_675854</name>
</gene>
<accession>A0A1Y2AJ83</accession>
<reference evidence="3 4" key="1">
    <citation type="submission" date="2016-08" db="EMBL/GenBank/DDBJ databases">
        <title>A Parts List for Fungal Cellulosomes Revealed by Comparative Genomics.</title>
        <authorList>
            <consortium name="DOE Joint Genome Institute"/>
            <person name="Haitjema C.H."/>
            <person name="Gilmore S.P."/>
            <person name="Henske J.K."/>
            <person name="Solomon K.V."/>
            <person name="De Groot R."/>
            <person name="Kuo A."/>
            <person name="Mondo S.J."/>
            <person name="Salamov A.A."/>
            <person name="Labutti K."/>
            <person name="Zhao Z."/>
            <person name="Chiniquy J."/>
            <person name="Barry K."/>
            <person name="Brewer H.M."/>
            <person name="Purvine S.O."/>
            <person name="Wright A.T."/>
            <person name="Boxma B."/>
            <person name="Van Alen T."/>
            <person name="Hackstein J.H."/>
            <person name="Baker S.E."/>
            <person name="Grigoriev I.V."/>
            <person name="O'Malley M.A."/>
        </authorList>
    </citation>
    <scope>NUCLEOTIDE SEQUENCE [LARGE SCALE GENOMIC DNA]</scope>
    <source>
        <strain evidence="3 4">G1</strain>
    </source>
</reference>
<keyword evidence="1" id="KW-1133">Transmembrane helix</keyword>
<keyword evidence="1" id="KW-0472">Membrane</keyword>
<dbReference type="Pfam" id="PF08757">
    <property type="entry name" value="CotH"/>
    <property type="match status" value="1"/>
</dbReference>
<dbReference type="EMBL" id="MCOG01000246">
    <property type="protein sequence ID" value="ORY22554.1"/>
    <property type="molecule type" value="Genomic_DNA"/>
</dbReference>
<feature type="transmembrane region" description="Helical" evidence="1">
    <location>
        <begin position="608"/>
        <end position="629"/>
    </location>
</feature>
<feature type="signal peptide" evidence="2">
    <location>
        <begin position="1"/>
        <end position="21"/>
    </location>
</feature>
<comment type="caution">
    <text evidence="3">The sequence shown here is derived from an EMBL/GenBank/DDBJ whole genome shotgun (WGS) entry which is preliminary data.</text>
</comment>
<dbReference type="OrthoDB" id="10267127at2759"/>
<dbReference type="PANTHER" id="PTHR40050:SF1">
    <property type="entry name" value="INNER SPORE COAT PROTEIN H"/>
    <property type="match status" value="1"/>
</dbReference>
<dbReference type="PANTHER" id="PTHR40050">
    <property type="entry name" value="INNER SPORE COAT PROTEIN H"/>
    <property type="match status" value="1"/>
</dbReference>
<dbReference type="AlphaFoldDB" id="A0A1Y2AJ83"/>
<evidence type="ECO:0008006" key="5">
    <source>
        <dbReference type="Google" id="ProtNLM"/>
    </source>
</evidence>
<keyword evidence="2" id="KW-0732">Signal</keyword>
<name>A0A1Y2AJ83_9FUNG</name>
<evidence type="ECO:0000313" key="4">
    <source>
        <dbReference type="Proteomes" id="UP000193920"/>
    </source>
</evidence>
<dbReference type="Proteomes" id="UP000193920">
    <property type="component" value="Unassembled WGS sequence"/>
</dbReference>
<dbReference type="STRING" id="1754190.A0A1Y2AJ83"/>
<sequence length="630" mass="73137">MRIINFIVVLSSFFIYGKTETYNFKVVSIKNKTFNLGVKYNNQIEQLTSKTFPLFEGTVNANNINKYKYVYIDENKNVIEEESIERTYSKENASLNEVYNRTNKNIEIPKLPEPFGQEYKMGSEDFQPFPNNIIYNVYAECDEEEYENRKNFPFLEPNHKEANNDPFNCTFTIVSPTTIYKGTGNMHLLGFGSRLYKKLSWVMKFDKKMMKRKSIKLRGNPNDPTLIRDKLCSEMYKAVGIPTQGGTYARLIINNDVMGLYSIIDSLSKKWFAAYIHGNLNAHVGTSYKLVSSHPNGPYADLKYFGEDYMFYDDYGSYIIDEIDKQDPEAITLINAGKSNVKRDNDNDNNNDDGDTLSGTGVEWNRFISFIKLYHDWVNKYQKEDSSEAVKDLEKFLDIESTLKIIAMDSLTMATDNFYFVQSNTELYYNPERNIYQFIPYDFDESLSGESEYFKFDEIKNDCLNWVKNSTLNNNDYYFTENLFKHSQIKGRYDVILSTISRKLFTLDVLTPYIDALINLIQEDIEWNYNLVDEYVTEYDGAVNKYTMKNFEDGVNSGGVHNNGDENSEILNTYRFGVKEFIKLRGDGCRTFTNGVKVQESPSNSNRVYSISLTKFLIILIVSIIFITVQ</sequence>
<proteinExistence type="predicted"/>
<feature type="chain" id="PRO_5012779206" description="Coth-domain-containing protein" evidence="2">
    <location>
        <begin position="22"/>
        <end position="630"/>
    </location>
</feature>
<keyword evidence="4" id="KW-1185">Reference proteome</keyword>
<organism evidence="3 4">
    <name type="scientific">Neocallimastix californiae</name>
    <dbReference type="NCBI Taxonomy" id="1754190"/>
    <lineage>
        <taxon>Eukaryota</taxon>
        <taxon>Fungi</taxon>
        <taxon>Fungi incertae sedis</taxon>
        <taxon>Chytridiomycota</taxon>
        <taxon>Chytridiomycota incertae sedis</taxon>
        <taxon>Neocallimastigomycetes</taxon>
        <taxon>Neocallimastigales</taxon>
        <taxon>Neocallimastigaceae</taxon>
        <taxon>Neocallimastix</taxon>
    </lineage>
</organism>
<protein>
    <recommendedName>
        <fullName evidence="5">Coth-domain-containing protein</fullName>
    </recommendedName>
</protein>
<evidence type="ECO:0000256" key="1">
    <source>
        <dbReference type="SAM" id="Phobius"/>
    </source>
</evidence>
<evidence type="ECO:0000313" key="3">
    <source>
        <dbReference type="EMBL" id="ORY22554.1"/>
    </source>
</evidence>
<evidence type="ECO:0000256" key="2">
    <source>
        <dbReference type="SAM" id="SignalP"/>
    </source>
</evidence>
<dbReference type="InterPro" id="IPR014867">
    <property type="entry name" value="Spore_coat_CotH_CotH2/3/7"/>
</dbReference>
<keyword evidence="1" id="KW-0812">Transmembrane</keyword>